<keyword evidence="2" id="KW-1185">Reference proteome</keyword>
<gene>
    <name evidence="1" type="ORF">OIU74_026165</name>
</gene>
<evidence type="ECO:0000313" key="1">
    <source>
        <dbReference type="EMBL" id="KAJ6677488.1"/>
    </source>
</evidence>
<reference evidence="1" key="1">
    <citation type="submission" date="2022-11" db="EMBL/GenBank/DDBJ databases">
        <authorList>
            <person name="Hyden B.L."/>
            <person name="Feng K."/>
            <person name="Yates T."/>
            <person name="Jawdy S."/>
            <person name="Smart L.B."/>
            <person name="Muchero W."/>
        </authorList>
    </citation>
    <scope>NUCLEOTIDE SEQUENCE</scope>
    <source>
        <tissue evidence="1">Shoot tip</tissue>
    </source>
</reference>
<accession>A0A9Q0NWY1</accession>
<name>A0A9Q0NWY1_9ROSI</name>
<organism evidence="1 2">
    <name type="scientific">Salix koriyanagi</name>
    <dbReference type="NCBI Taxonomy" id="2511006"/>
    <lineage>
        <taxon>Eukaryota</taxon>
        <taxon>Viridiplantae</taxon>
        <taxon>Streptophyta</taxon>
        <taxon>Embryophyta</taxon>
        <taxon>Tracheophyta</taxon>
        <taxon>Spermatophyta</taxon>
        <taxon>Magnoliopsida</taxon>
        <taxon>eudicotyledons</taxon>
        <taxon>Gunneridae</taxon>
        <taxon>Pentapetalae</taxon>
        <taxon>rosids</taxon>
        <taxon>fabids</taxon>
        <taxon>Malpighiales</taxon>
        <taxon>Salicaceae</taxon>
        <taxon>Saliceae</taxon>
        <taxon>Salix</taxon>
    </lineage>
</organism>
<comment type="caution">
    <text evidence="1">The sequence shown here is derived from an EMBL/GenBank/DDBJ whole genome shotgun (WGS) entry which is preliminary data.</text>
</comment>
<reference evidence="1" key="2">
    <citation type="journal article" date="2023" name="Int. J. Mol. Sci.">
        <title>De Novo Assembly and Annotation of 11 Diverse Shrub Willow (Salix) Genomes Reveals Novel Gene Organization in Sex-Linked Regions.</title>
        <authorList>
            <person name="Hyden B."/>
            <person name="Feng K."/>
            <person name="Yates T.B."/>
            <person name="Jawdy S."/>
            <person name="Cereghino C."/>
            <person name="Smart L.B."/>
            <person name="Muchero W."/>
        </authorList>
    </citation>
    <scope>NUCLEOTIDE SEQUENCE</scope>
    <source>
        <tissue evidence="1">Shoot tip</tissue>
    </source>
</reference>
<dbReference type="AlphaFoldDB" id="A0A9Q0NWY1"/>
<sequence length="246" mass="26534">MYVAWFGASVVQITMCEAQVNCSVQLLPCVVFEDSVGANPMLSVRFGVVPPNDGDSGCSPIHSGVGSIGAVLAKCLNSTSRCGRLRPFGGQLNSRQAFSEAPMVMDYPNVEAGFWQIRDPECSARLRGIGADLAADSVAPADFCIELELMALQNMVWLSQDETEQFLLRGDPVLGQAPFNGQLAVLALFSYAQPGVYELIFSQSDWASFRTGSDLRHHLRGIGAGLRLINTFEFVGRCGTAFSPKT</sequence>
<dbReference type="EMBL" id="JAPFFM010000069">
    <property type="protein sequence ID" value="KAJ6677488.1"/>
    <property type="molecule type" value="Genomic_DNA"/>
</dbReference>
<evidence type="ECO:0000313" key="2">
    <source>
        <dbReference type="Proteomes" id="UP001151752"/>
    </source>
</evidence>
<feature type="non-terminal residue" evidence="1">
    <location>
        <position position="1"/>
    </location>
</feature>
<protein>
    <submittedName>
        <fullName evidence="1">Uncharacterized protein</fullName>
    </submittedName>
</protein>
<proteinExistence type="predicted"/>
<dbReference type="Proteomes" id="UP001151752">
    <property type="component" value="Unassembled WGS sequence"/>
</dbReference>